<evidence type="ECO:0000256" key="4">
    <source>
        <dbReference type="PROSITE-ProRule" id="PRU00433"/>
    </source>
</evidence>
<keyword evidence="3 4" id="KW-0408">Iron</keyword>
<dbReference type="InterPro" id="IPR016024">
    <property type="entry name" value="ARM-type_fold"/>
</dbReference>
<dbReference type="Gene3D" id="2.120.10.30">
    <property type="entry name" value="TolB, C-terminal domain"/>
    <property type="match status" value="1"/>
</dbReference>
<dbReference type="Pfam" id="PF23500">
    <property type="entry name" value="DUF7133"/>
    <property type="match status" value="1"/>
</dbReference>
<keyword evidence="8" id="KW-1185">Reference proteome</keyword>
<keyword evidence="5" id="KW-0732">Signal</keyword>
<feature type="domain" description="Cytochrome c" evidence="6">
    <location>
        <begin position="953"/>
        <end position="1089"/>
    </location>
</feature>
<dbReference type="Proteomes" id="UP000738431">
    <property type="component" value="Chromosome"/>
</dbReference>
<dbReference type="PANTHER" id="PTHR33546">
    <property type="entry name" value="LARGE, MULTIFUNCTIONAL SECRETED PROTEIN-RELATED"/>
    <property type="match status" value="1"/>
</dbReference>
<dbReference type="SUPFAM" id="SSF50952">
    <property type="entry name" value="Soluble quinoprotein glucose dehydrogenase"/>
    <property type="match status" value="1"/>
</dbReference>
<keyword evidence="1 4" id="KW-0349">Heme</keyword>
<dbReference type="InterPro" id="IPR055557">
    <property type="entry name" value="DUF7133"/>
</dbReference>
<name>A0ABZ1C1R2_9BACT</name>
<evidence type="ECO:0000256" key="2">
    <source>
        <dbReference type="ARBA" id="ARBA00022723"/>
    </source>
</evidence>
<reference evidence="7 8" key="1">
    <citation type="submission" date="2023-12" db="EMBL/GenBank/DDBJ databases">
        <title>Description of an unclassified Opitutus bacterium of Verrucomicrobiota.</title>
        <authorList>
            <person name="Zhang D.-F."/>
        </authorList>
    </citation>
    <scope>NUCLEOTIDE SEQUENCE [LARGE SCALE GENOMIC DNA]</scope>
    <source>
        <strain evidence="7 8">WL0086</strain>
    </source>
</reference>
<dbReference type="InterPro" id="IPR011041">
    <property type="entry name" value="Quinoprot_gluc/sorb_DH_b-prop"/>
</dbReference>
<evidence type="ECO:0000259" key="6">
    <source>
        <dbReference type="PROSITE" id="PS51007"/>
    </source>
</evidence>
<evidence type="ECO:0000256" key="5">
    <source>
        <dbReference type="SAM" id="SignalP"/>
    </source>
</evidence>
<dbReference type="InterPro" id="IPR009056">
    <property type="entry name" value="Cyt_c-like_dom"/>
</dbReference>
<organism evidence="7 8">
    <name type="scientific">Actomonas aquatica</name>
    <dbReference type="NCBI Taxonomy" id="2866162"/>
    <lineage>
        <taxon>Bacteria</taxon>
        <taxon>Pseudomonadati</taxon>
        <taxon>Verrucomicrobiota</taxon>
        <taxon>Opitutia</taxon>
        <taxon>Opitutales</taxon>
        <taxon>Opitutaceae</taxon>
        <taxon>Actomonas</taxon>
    </lineage>
</organism>
<dbReference type="Pfam" id="PF13646">
    <property type="entry name" value="HEAT_2"/>
    <property type="match status" value="1"/>
</dbReference>
<dbReference type="NCBIfam" id="TIGR02603">
    <property type="entry name" value="CxxCH_TIGR02603"/>
    <property type="match status" value="1"/>
</dbReference>
<dbReference type="InterPro" id="IPR013427">
    <property type="entry name" value="Haem-bd_dom_put"/>
</dbReference>
<dbReference type="SUPFAM" id="SSF46626">
    <property type="entry name" value="Cytochrome c"/>
    <property type="match status" value="1"/>
</dbReference>
<evidence type="ECO:0000256" key="1">
    <source>
        <dbReference type="ARBA" id="ARBA00022617"/>
    </source>
</evidence>
<gene>
    <name evidence="7" type="ORF">K1X11_012240</name>
</gene>
<dbReference type="InterPro" id="IPR036909">
    <property type="entry name" value="Cyt_c-like_dom_sf"/>
</dbReference>
<feature type="chain" id="PRO_5047510784" evidence="5">
    <location>
        <begin position="23"/>
        <end position="1089"/>
    </location>
</feature>
<dbReference type="RefSeq" id="WP_221032885.1">
    <property type="nucleotide sequence ID" value="NZ_CP139781.1"/>
</dbReference>
<dbReference type="Gene3D" id="1.25.10.10">
    <property type="entry name" value="Leucine-rich Repeat Variant"/>
    <property type="match status" value="1"/>
</dbReference>
<dbReference type="InterPro" id="IPR011042">
    <property type="entry name" value="6-blade_b-propeller_TolB-like"/>
</dbReference>
<dbReference type="Gene3D" id="1.10.760.10">
    <property type="entry name" value="Cytochrome c-like domain"/>
    <property type="match status" value="1"/>
</dbReference>
<dbReference type="PROSITE" id="PS51007">
    <property type="entry name" value="CYTC"/>
    <property type="match status" value="1"/>
</dbReference>
<evidence type="ECO:0000313" key="7">
    <source>
        <dbReference type="EMBL" id="WRQ85572.1"/>
    </source>
</evidence>
<dbReference type="EMBL" id="CP139781">
    <property type="protein sequence ID" value="WRQ85572.1"/>
    <property type="molecule type" value="Genomic_DNA"/>
</dbReference>
<dbReference type="SUPFAM" id="SSF48371">
    <property type="entry name" value="ARM repeat"/>
    <property type="match status" value="2"/>
</dbReference>
<keyword evidence="2 4" id="KW-0479">Metal-binding</keyword>
<protein>
    <submittedName>
        <fullName evidence="7">HEAT repeat domain-containing protein</fullName>
    </submittedName>
</protein>
<proteinExistence type="predicted"/>
<dbReference type="PANTHER" id="PTHR33546:SF1">
    <property type="entry name" value="LARGE, MULTIFUNCTIONAL SECRETED PROTEIN"/>
    <property type="match status" value="1"/>
</dbReference>
<sequence length="1089" mass="117106">MSSRRLTPFLLAVATAATTLSAAPPASPNLEFTEFAREPMVRNVVAVSVDEQGRVYATSVVRRQAADLDIRRFTEWIETDLSLTSVDAKRDFFQSQLTPANSATFAERFEDTNGDGSYDFADLNLLADTISRLEDTDGDGVADRVTKFNATENTHITGIAAGLAAWDHSLYVAVEPDLIRLTDTDGDDRPDTRDVLAHGFSNHIGYGGHNFSGATIGPDGRIYAAVADRGMNVTAFDGSRHANPHSGAIVRAELDGSGFEIYATGIRNVQEPAFDAHGNLLGVDNDGDMPGERERFVYLAEGSDTGWRTYWQYRKSNYNPWQHEGLEKPPHAGQPAYLFPPLSLYYDGPAGFAFNPGTALSPTYRDYFFLSAFPSRQLYAFQVEPDGAAFRMINSHTAASGVLMVGLAFGPDGKLYAADWSSDGYAMNENGAVWTIDDPAYADSDLRRETATLLARDWTRVSLTELPAHLAHADQRVRLKAQFELARQQADDVLLNVAVDHHQPQLARLHAIWGIGQCLRSGKWGLTPGAFSILCIDPDPEVRAQTAKILGEIKTDTRPSSTDLLHILVRDPADRPRFFAAIALGRTGRPDAVPLLLDYLRQDGADPYHRHAAVMGLAGCATPAQLATLATDADVHVRLGAVVALRRQASPLVADFLADPDPLVVAEAALAIYDDSAIPAAWPALAALLDHRERPQLERSTRRALATAQRLRDATNATRVATYATDSNQPLPLRHYALTLLQDWAEPARLDSVQGAYRALPAVDATTLATAVAPSLRTLATTPDPELARAAWDAATAFGIEPNVADLRLIVQQDTPLAADALRILTATTATNNLADLATTALDSAHPPVRAAALRALAQADPAAANHYFETHATALPAPVTRAALEVIPSTTALRDLTTALRDDTLPPDLALDVLLAAQASADATVQATLAAYQNSKDATDPLAPYRETLHGGDPAAGAEVFRTSVTAQCTLCHRVEGPGSNVGPALARIGQKRSPEYLLRALVAPGADVALGFGFTSLTLQNGEVVGGTLLAETAEAVTMKLADNTERIVPLADIAARTPLMSSMPPMGQIMTRPQLRDLLAYLQSLQ</sequence>
<feature type="signal peptide" evidence="5">
    <location>
        <begin position="1"/>
        <end position="22"/>
    </location>
</feature>
<dbReference type="InterPro" id="IPR011989">
    <property type="entry name" value="ARM-like"/>
</dbReference>
<accession>A0ABZ1C1R2</accession>
<evidence type="ECO:0000256" key="3">
    <source>
        <dbReference type="ARBA" id="ARBA00023004"/>
    </source>
</evidence>
<evidence type="ECO:0000313" key="8">
    <source>
        <dbReference type="Proteomes" id="UP000738431"/>
    </source>
</evidence>